<organism evidence="1 2">
    <name type="scientific">Candidatus Odyssella acanthamoebae</name>
    <dbReference type="NCBI Taxonomy" id="91604"/>
    <lineage>
        <taxon>Bacteria</taxon>
        <taxon>Pseudomonadati</taxon>
        <taxon>Pseudomonadota</taxon>
        <taxon>Alphaproteobacteria</taxon>
        <taxon>Holosporales</taxon>
        <taxon>Candidatus Paracaedibacteraceae</taxon>
        <taxon>Candidatus Odyssella</taxon>
    </lineage>
</organism>
<dbReference type="KEGG" id="paca:ID47_02830"/>
<dbReference type="RefSeq" id="WP_038463528.1">
    <property type="nucleotide sequence ID" value="NZ_CP008941.1"/>
</dbReference>
<proteinExistence type="predicted"/>
<evidence type="ECO:0000313" key="1">
    <source>
        <dbReference type="EMBL" id="AIK95897.1"/>
    </source>
</evidence>
<name>A0A077ART0_9PROT</name>
<dbReference type="Proteomes" id="UP000028926">
    <property type="component" value="Chromosome"/>
</dbReference>
<gene>
    <name evidence="1" type="ORF">ID47_02830</name>
</gene>
<protein>
    <submittedName>
        <fullName evidence="1">Uncharacterized protein</fullName>
    </submittedName>
</protein>
<dbReference type="HOGENOM" id="CLU_2859383_0_0_5"/>
<accession>A0A077ART0</accession>
<evidence type="ECO:0000313" key="2">
    <source>
        <dbReference type="Proteomes" id="UP000028926"/>
    </source>
</evidence>
<dbReference type="AlphaFoldDB" id="A0A077ART0"/>
<keyword evidence="2" id="KW-1185">Reference proteome</keyword>
<dbReference type="STRING" id="91604.ID47_02830"/>
<dbReference type="EMBL" id="CP008941">
    <property type="protein sequence ID" value="AIK95897.1"/>
    <property type="molecule type" value="Genomic_DNA"/>
</dbReference>
<reference evidence="1 2" key="1">
    <citation type="submission" date="2014-07" db="EMBL/GenBank/DDBJ databases">
        <title>Comparative genomic insights into amoeba endosymbionts belonging to the families of Holosporaceae and Candidatus Midichloriaceae within Rickettsiales.</title>
        <authorList>
            <person name="Wang Z."/>
            <person name="Wu M."/>
        </authorList>
    </citation>
    <scope>NUCLEOTIDE SEQUENCE [LARGE SCALE GENOMIC DNA]</scope>
    <source>
        <strain evidence="1">PRA3</strain>
    </source>
</reference>
<sequence>MKLIINHEDIKMTPYEFDKTLMKMVDTDLFFRNENGTVRGLNHDVYARAALSLLETIYAGDSNE</sequence>